<dbReference type="Proteomes" id="UP001596512">
    <property type="component" value="Unassembled WGS sequence"/>
</dbReference>
<keyword evidence="1" id="KW-0812">Transmembrane</keyword>
<keyword evidence="3" id="KW-1185">Reference proteome</keyword>
<keyword evidence="1" id="KW-0472">Membrane</keyword>
<feature type="transmembrane region" description="Helical" evidence="1">
    <location>
        <begin position="96"/>
        <end position="117"/>
    </location>
</feature>
<feature type="transmembrane region" description="Helical" evidence="1">
    <location>
        <begin position="70"/>
        <end position="90"/>
    </location>
</feature>
<keyword evidence="1" id="KW-1133">Transmembrane helix</keyword>
<protein>
    <submittedName>
        <fullName evidence="2">Uncharacterized protein</fullName>
    </submittedName>
</protein>
<evidence type="ECO:0000256" key="1">
    <source>
        <dbReference type="SAM" id="Phobius"/>
    </source>
</evidence>
<name>A0ABW2TJ51_9PSEU</name>
<reference evidence="3" key="1">
    <citation type="journal article" date="2019" name="Int. J. Syst. Evol. Microbiol.">
        <title>The Global Catalogue of Microorganisms (GCM) 10K type strain sequencing project: providing services to taxonomists for standard genome sequencing and annotation.</title>
        <authorList>
            <consortium name="The Broad Institute Genomics Platform"/>
            <consortium name="The Broad Institute Genome Sequencing Center for Infectious Disease"/>
            <person name="Wu L."/>
            <person name="Ma J."/>
        </authorList>
    </citation>
    <scope>NUCLEOTIDE SEQUENCE [LARGE SCALE GENOMIC DNA]</scope>
    <source>
        <strain evidence="3">JCM 17695</strain>
    </source>
</reference>
<proteinExistence type="predicted"/>
<organism evidence="2 3">
    <name type="scientific">Actinokineospora soli</name>
    <dbReference type="NCBI Taxonomy" id="1048753"/>
    <lineage>
        <taxon>Bacteria</taxon>
        <taxon>Bacillati</taxon>
        <taxon>Actinomycetota</taxon>
        <taxon>Actinomycetes</taxon>
        <taxon>Pseudonocardiales</taxon>
        <taxon>Pseudonocardiaceae</taxon>
        <taxon>Actinokineospora</taxon>
    </lineage>
</organism>
<sequence length="119" mass="12130">MFIIASLPDATKALSLRRGWGWLGGAADASAAVKAALPPVADLLVWVAFALVGYGTALALLALRHGRLGLLGWGAGTAVVSTFVLHLLAWLGVIGFVVGGFVVRVLGAVLGWVSGVIRG</sequence>
<feature type="transmembrane region" description="Helical" evidence="1">
    <location>
        <begin position="43"/>
        <end position="63"/>
    </location>
</feature>
<accession>A0ABW2TJ51</accession>
<gene>
    <name evidence="2" type="ORF">ACFQV2_09555</name>
</gene>
<dbReference type="EMBL" id="JBHTEY010000004">
    <property type="protein sequence ID" value="MFC7613782.1"/>
    <property type="molecule type" value="Genomic_DNA"/>
</dbReference>
<evidence type="ECO:0000313" key="3">
    <source>
        <dbReference type="Proteomes" id="UP001596512"/>
    </source>
</evidence>
<evidence type="ECO:0000313" key="2">
    <source>
        <dbReference type="EMBL" id="MFC7613782.1"/>
    </source>
</evidence>
<comment type="caution">
    <text evidence="2">The sequence shown here is derived from an EMBL/GenBank/DDBJ whole genome shotgun (WGS) entry which is preliminary data.</text>
</comment>